<proteinExistence type="predicted"/>
<evidence type="ECO:0000313" key="1">
    <source>
        <dbReference type="EMBL" id="CAG8445445.1"/>
    </source>
</evidence>
<name>A0ACA9K0W8_9GLOM</name>
<reference evidence="1" key="1">
    <citation type="submission" date="2021-06" db="EMBL/GenBank/DDBJ databases">
        <authorList>
            <person name="Kallberg Y."/>
            <person name="Tangrot J."/>
            <person name="Rosling A."/>
        </authorList>
    </citation>
    <scope>NUCLEOTIDE SEQUENCE</scope>
    <source>
        <strain evidence="1">IL203A</strain>
    </source>
</reference>
<protein>
    <submittedName>
        <fullName evidence="1">6566_t:CDS:1</fullName>
    </submittedName>
</protein>
<comment type="caution">
    <text evidence="1">The sequence shown here is derived from an EMBL/GenBank/DDBJ whole genome shotgun (WGS) entry which is preliminary data.</text>
</comment>
<accession>A0ACA9K0W8</accession>
<dbReference type="EMBL" id="CAJVPU010000269">
    <property type="protein sequence ID" value="CAG8445445.1"/>
    <property type="molecule type" value="Genomic_DNA"/>
</dbReference>
<evidence type="ECO:0000313" key="2">
    <source>
        <dbReference type="Proteomes" id="UP000789702"/>
    </source>
</evidence>
<dbReference type="Proteomes" id="UP000789702">
    <property type="component" value="Unassembled WGS sequence"/>
</dbReference>
<keyword evidence="2" id="KW-1185">Reference proteome</keyword>
<organism evidence="1 2">
    <name type="scientific">Dentiscutata heterogama</name>
    <dbReference type="NCBI Taxonomy" id="1316150"/>
    <lineage>
        <taxon>Eukaryota</taxon>
        <taxon>Fungi</taxon>
        <taxon>Fungi incertae sedis</taxon>
        <taxon>Mucoromycota</taxon>
        <taxon>Glomeromycotina</taxon>
        <taxon>Glomeromycetes</taxon>
        <taxon>Diversisporales</taxon>
        <taxon>Gigasporaceae</taxon>
        <taxon>Dentiscutata</taxon>
    </lineage>
</organism>
<sequence>MSLKNILQNGFAIETQSDEPEEIKNSLRFEVPLKKENNIVYFPYLVNPPKAINAQTSITECDSYMEDESALENLIVAETANFLDHLANEKRPDPKFYAITRLGTTPGLFGAGVSNPPENIQKIFKGNSIISQPPTEIISNQSSKTTKSRTRKNGNLSTKPKSKKPKLEDKQTINNEYEMSIDEEPIKDPVKSHLKVSESKPKKRGLKTKISDTSKISNKESASLEVQRLIQKHKRRKERKRIKDGTTNIVGSSLKNAPLTKSIKNFKNFEDSSSMINRRIKIWKLKRELKNDENRIIDEIRPSRLNFYQLSPAGKCLMVGITKFTTFNISRNLTPITK</sequence>
<gene>
    <name evidence="1" type="ORF">DHETER_LOCUS533</name>
</gene>